<dbReference type="FunFam" id="3.40.50.300:FF:000224">
    <property type="entry name" value="Energy-coupling factor transporter ATP-binding protein EcfA"/>
    <property type="match status" value="1"/>
</dbReference>
<keyword evidence="7" id="KW-1278">Translocase</keyword>
<evidence type="ECO:0000256" key="5">
    <source>
        <dbReference type="ARBA" id="ARBA00022741"/>
    </source>
</evidence>
<dbReference type="AlphaFoldDB" id="A0A2A4GYU7"/>
<gene>
    <name evidence="10" type="ORF">B5C08_02740</name>
</gene>
<evidence type="ECO:0000256" key="6">
    <source>
        <dbReference type="ARBA" id="ARBA00022840"/>
    </source>
</evidence>
<evidence type="ECO:0000256" key="4">
    <source>
        <dbReference type="ARBA" id="ARBA00022475"/>
    </source>
</evidence>
<reference evidence="10 11" key="1">
    <citation type="journal article" date="2017" name="PLoS ONE">
        <title>Development of a real-time PCR for detection of Staphylococcus pseudintermedius using a novel automated comparison of whole-genome sequences.</title>
        <authorList>
            <person name="Verstappen K.M."/>
            <person name="Huijbregts L."/>
            <person name="Spaninks M."/>
            <person name="Wagenaar J.A."/>
            <person name="Fluit A.C."/>
            <person name="Duim B."/>
        </authorList>
    </citation>
    <scope>NUCLEOTIDE SEQUENCE [LARGE SCALE GENOMIC DNA]</scope>
    <source>
        <strain evidence="10 11">215070706401-1</strain>
    </source>
</reference>
<dbReference type="NCBIfam" id="TIGR04520">
    <property type="entry name" value="ECF_ATPase_1"/>
    <property type="match status" value="1"/>
</dbReference>
<comment type="subcellular location">
    <subcellularLocation>
        <location evidence="1">Cell membrane</location>
        <topology evidence="1">Peripheral membrane protein</topology>
    </subcellularLocation>
</comment>
<keyword evidence="5" id="KW-0547">Nucleotide-binding</keyword>
<dbReference type="Pfam" id="PF00005">
    <property type="entry name" value="ABC_tran"/>
    <property type="match status" value="1"/>
</dbReference>
<evidence type="ECO:0000256" key="7">
    <source>
        <dbReference type="ARBA" id="ARBA00022967"/>
    </source>
</evidence>
<dbReference type="NCBIfam" id="NF010167">
    <property type="entry name" value="PRK13648.1"/>
    <property type="match status" value="1"/>
</dbReference>
<protein>
    <submittedName>
        <fullName evidence="10">Energy-coupling factor transporter ATPase</fullName>
    </submittedName>
</protein>
<evidence type="ECO:0000259" key="9">
    <source>
        <dbReference type="PROSITE" id="PS50893"/>
    </source>
</evidence>
<keyword evidence="4" id="KW-1003">Cell membrane</keyword>
<comment type="caution">
    <text evidence="10">The sequence shown here is derived from an EMBL/GenBank/DDBJ whole genome shotgun (WGS) entry which is preliminary data.</text>
</comment>
<dbReference type="CDD" id="cd03225">
    <property type="entry name" value="ABC_cobalt_CbiO_domain1"/>
    <property type="match status" value="1"/>
</dbReference>
<feature type="domain" description="ABC transporter" evidence="9">
    <location>
        <begin position="7"/>
        <end position="241"/>
    </location>
</feature>
<dbReference type="InterPro" id="IPR017871">
    <property type="entry name" value="ABC_transporter-like_CS"/>
</dbReference>
<evidence type="ECO:0000256" key="2">
    <source>
        <dbReference type="ARBA" id="ARBA00005417"/>
    </source>
</evidence>
<dbReference type="GeneID" id="77324313"/>
<dbReference type="GO" id="GO:0016887">
    <property type="term" value="F:ATP hydrolysis activity"/>
    <property type="evidence" value="ECO:0007669"/>
    <property type="project" value="InterPro"/>
</dbReference>
<dbReference type="InterPro" id="IPR015856">
    <property type="entry name" value="ABC_transpr_CbiO/EcfA_su"/>
</dbReference>
<dbReference type="GO" id="GO:0042626">
    <property type="term" value="F:ATPase-coupled transmembrane transporter activity"/>
    <property type="evidence" value="ECO:0007669"/>
    <property type="project" value="TreeGrafter"/>
</dbReference>
<dbReference type="InterPro" id="IPR030947">
    <property type="entry name" value="EcfA_1"/>
</dbReference>
<dbReference type="InterPro" id="IPR050095">
    <property type="entry name" value="ECF_ABC_transporter_ATP-bd"/>
</dbReference>
<accession>A0A2A4GYU7</accession>
<dbReference type="GO" id="GO:0005524">
    <property type="term" value="F:ATP binding"/>
    <property type="evidence" value="ECO:0007669"/>
    <property type="project" value="UniProtKB-KW"/>
</dbReference>
<keyword evidence="3" id="KW-0813">Transport</keyword>
<evidence type="ECO:0000256" key="1">
    <source>
        <dbReference type="ARBA" id="ARBA00004202"/>
    </source>
</evidence>
<dbReference type="InterPro" id="IPR003439">
    <property type="entry name" value="ABC_transporter-like_ATP-bd"/>
</dbReference>
<evidence type="ECO:0000256" key="3">
    <source>
        <dbReference type="ARBA" id="ARBA00022448"/>
    </source>
</evidence>
<dbReference type="InterPro" id="IPR003593">
    <property type="entry name" value="AAA+_ATPase"/>
</dbReference>
<dbReference type="PROSITE" id="PS50893">
    <property type="entry name" value="ABC_TRANSPORTER_2"/>
    <property type="match status" value="1"/>
</dbReference>
<dbReference type="PANTHER" id="PTHR43553:SF24">
    <property type="entry name" value="ENERGY-COUPLING FACTOR TRANSPORTER ATP-BINDING PROTEIN ECFA1"/>
    <property type="match status" value="1"/>
</dbReference>
<keyword evidence="8" id="KW-0472">Membrane</keyword>
<evidence type="ECO:0000313" key="11">
    <source>
        <dbReference type="Proteomes" id="UP000218335"/>
    </source>
</evidence>
<dbReference type="RefSeq" id="WP_019166625.1">
    <property type="nucleotide sequence ID" value="NZ_CP094740.1"/>
</dbReference>
<evidence type="ECO:0000313" key="10">
    <source>
        <dbReference type="EMBL" id="PCF56380.1"/>
    </source>
</evidence>
<keyword evidence="6" id="KW-0067">ATP-binding</keyword>
<dbReference type="SMART" id="SM00382">
    <property type="entry name" value="AAA"/>
    <property type="match status" value="1"/>
</dbReference>
<sequence>MEHEHLIEFDHVSFQYHEDQPKVLNDIQFKVNKGEWLSIVGHNGSGKSTLAKLLTGIEQDYEGDIRINGSSIKGVDRSAFEHHIGIVFQNPENQFVGSTVSYDVAFGLENKGLSYDEMHDIVPSVLKDVDMYDKQHHEPTALSGGQKQRVAIASVLALEPQLIILDEATAMLDPEGKRDILAMVKALNQHKEVTVIAITHDLSEVVSSDRVIVMNRGEVFLEGTVDKIFEQGEALVEIGLDLPFEMRMAQKLNLSQSFMTYDGLLERLT</sequence>
<dbReference type="InterPro" id="IPR027417">
    <property type="entry name" value="P-loop_NTPase"/>
</dbReference>
<dbReference type="Proteomes" id="UP000218335">
    <property type="component" value="Unassembled WGS sequence"/>
</dbReference>
<organism evidence="10 11">
    <name type="scientific">Staphylococcus delphini</name>
    <dbReference type="NCBI Taxonomy" id="53344"/>
    <lineage>
        <taxon>Bacteria</taxon>
        <taxon>Bacillati</taxon>
        <taxon>Bacillota</taxon>
        <taxon>Bacilli</taxon>
        <taxon>Bacillales</taxon>
        <taxon>Staphylococcaceae</taxon>
        <taxon>Staphylococcus</taxon>
        <taxon>Staphylococcus intermedius group</taxon>
    </lineage>
</organism>
<comment type="similarity">
    <text evidence="2">Belongs to the ABC transporter superfamily.</text>
</comment>
<name>A0A2A4GYU7_9STAP</name>
<dbReference type="EMBL" id="MWUU01000003">
    <property type="protein sequence ID" value="PCF56380.1"/>
    <property type="molecule type" value="Genomic_DNA"/>
</dbReference>
<proteinExistence type="inferred from homology"/>
<dbReference type="Gene3D" id="3.40.50.300">
    <property type="entry name" value="P-loop containing nucleotide triphosphate hydrolases"/>
    <property type="match status" value="1"/>
</dbReference>
<dbReference type="SUPFAM" id="SSF52540">
    <property type="entry name" value="P-loop containing nucleoside triphosphate hydrolases"/>
    <property type="match status" value="1"/>
</dbReference>
<dbReference type="GO" id="GO:0043190">
    <property type="term" value="C:ATP-binding cassette (ABC) transporter complex"/>
    <property type="evidence" value="ECO:0007669"/>
    <property type="project" value="TreeGrafter"/>
</dbReference>
<dbReference type="PROSITE" id="PS00211">
    <property type="entry name" value="ABC_TRANSPORTER_1"/>
    <property type="match status" value="1"/>
</dbReference>
<dbReference type="PANTHER" id="PTHR43553">
    <property type="entry name" value="HEAVY METAL TRANSPORTER"/>
    <property type="match status" value="1"/>
</dbReference>
<dbReference type="GO" id="GO:0015087">
    <property type="term" value="F:cobalt ion transmembrane transporter activity"/>
    <property type="evidence" value="ECO:0007669"/>
    <property type="project" value="UniProtKB-ARBA"/>
</dbReference>
<evidence type="ECO:0000256" key="8">
    <source>
        <dbReference type="ARBA" id="ARBA00023136"/>
    </source>
</evidence>